<keyword evidence="8" id="KW-1185">Reference proteome</keyword>
<keyword evidence="4" id="KW-0503">Monooxygenase</keyword>
<dbReference type="PRINTS" id="PR00420">
    <property type="entry name" value="RNGMNOXGNASE"/>
</dbReference>
<reference evidence="7 8" key="1">
    <citation type="journal article" date="2016" name="Genome Biol. Evol.">
        <title>Divergent and convergent evolution of fungal pathogenicity.</title>
        <authorList>
            <person name="Shang Y."/>
            <person name="Xiao G."/>
            <person name="Zheng P."/>
            <person name="Cen K."/>
            <person name="Zhan S."/>
            <person name="Wang C."/>
        </authorList>
    </citation>
    <scope>NUCLEOTIDE SEQUENCE [LARGE SCALE GENOMIC DNA]</scope>
    <source>
        <strain evidence="7 8">ARSEF 2679</strain>
    </source>
</reference>
<dbReference type="OrthoDB" id="655030at2759"/>
<name>A0A168E478_CORFA</name>
<evidence type="ECO:0000256" key="2">
    <source>
        <dbReference type="ARBA" id="ARBA00022827"/>
    </source>
</evidence>
<proteinExistence type="predicted"/>
<dbReference type="Pfam" id="PF01494">
    <property type="entry name" value="FAD_binding_3"/>
    <property type="match status" value="1"/>
</dbReference>
<keyword evidence="1" id="KW-0285">Flavoprotein</keyword>
<keyword evidence="2" id="KW-0274">FAD</keyword>
<evidence type="ECO:0000313" key="8">
    <source>
        <dbReference type="Proteomes" id="UP000076744"/>
    </source>
</evidence>
<dbReference type="GO" id="GO:0071949">
    <property type="term" value="F:FAD binding"/>
    <property type="evidence" value="ECO:0007669"/>
    <property type="project" value="InterPro"/>
</dbReference>
<dbReference type="STRING" id="1081104.A0A168E478"/>
<dbReference type="Proteomes" id="UP000076744">
    <property type="component" value="Unassembled WGS sequence"/>
</dbReference>
<dbReference type="EMBL" id="AZHB01000001">
    <property type="protein sequence ID" value="OAA73355.1"/>
    <property type="molecule type" value="Genomic_DNA"/>
</dbReference>
<evidence type="ECO:0000256" key="3">
    <source>
        <dbReference type="ARBA" id="ARBA00023002"/>
    </source>
</evidence>
<dbReference type="GeneID" id="30016548"/>
<accession>A0A168E478</accession>
<organism evidence="7 8">
    <name type="scientific">Cordyceps fumosorosea (strain ARSEF 2679)</name>
    <name type="common">Isaria fumosorosea</name>
    <dbReference type="NCBI Taxonomy" id="1081104"/>
    <lineage>
        <taxon>Eukaryota</taxon>
        <taxon>Fungi</taxon>
        <taxon>Dikarya</taxon>
        <taxon>Ascomycota</taxon>
        <taxon>Pezizomycotina</taxon>
        <taxon>Sordariomycetes</taxon>
        <taxon>Hypocreomycetidae</taxon>
        <taxon>Hypocreales</taxon>
        <taxon>Cordycipitaceae</taxon>
        <taxon>Cordyceps</taxon>
    </lineage>
</organism>
<evidence type="ECO:0000259" key="6">
    <source>
        <dbReference type="Pfam" id="PF01494"/>
    </source>
</evidence>
<evidence type="ECO:0000313" key="7">
    <source>
        <dbReference type="EMBL" id="OAA73355.1"/>
    </source>
</evidence>
<dbReference type="PANTHER" id="PTHR46972:SF1">
    <property type="entry name" value="FAD DEPENDENT OXIDOREDUCTASE DOMAIN-CONTAINING PROTEIN"/>
    <property type="match status" value="1"/>
</dbReference>
<dbReference type="RefSeq" id="XP_018708313.1">
    <property type="nucleotide sequence ID" value="XM_018843863.1"/>
</dbReference>
<keyword evidence="5" id="KW-1133">Transmembrane helix</keyword>
<dbReference type="SUPFAM" id="SSF51905">
    <property type="entry name" value="FAD/NAD(P)-binding domain"/>
    <property type="match status" value="1"/>
</dbReference>
<feature type="domain" description="FAD-binding" evidence="6">
    <location>
        <begin position="129"/>
        <end position="386"/>
    </location>
</feature>
<sequence length="419" mass="45447">MSTNLPSHHFLSGKSIFVIGAGLSGSAFVASLRAAWDYDSPFPDISVFDRDPKATHERRGGYSLSLIGSDVSGGLIALNKMGLLLDVLRGAIAGVGDDGAFKLWTSGWIEMGGGRRSPLQGIPTANVRISRKQIRQILLEGAQLNNEDAVYWGTQCLSMSKLPSGRLAVETIRVDENKPRFMDCDIVVVADGANSKIRSFLRPSDVLEYTGAVLRTAVSRFSGPLPKEIGRNWGFVLSGSGTSCFVSPAGKGDLQWAVGHLEPKVSTEIRDVDHAKLIVQQCASLGSNIAEPFKTILSKTDPETVMCINAHDKLPFQHSEIGKMPVVFIGDSNHALSPFAGYGANLGLSDAWDLAEQLVKGNSLEEAVAAYDSISYPRAKGVVTRSRKLLRTGHSTGLRYLLFMLALLVLKAFRWIFRR</sequence>
<dbReference type="AlphaFoldDB" id="A0A168E478"/>
<keyword evidence="3" id="KW-0560">Oxidoreductase</keyword>
<protein>
    <submittedName>
        <fullName evidence="7">Aromatic-ring hydroxylase-like protein</fullName>
    </submittedName>
</protein>
<gene>
    <name evidence="7" type="ORF">ISF_00256</name>
</gene>
<evidence type="ECO:0000256" key="4">
    <source>
        <dbReference type="ARBA" id="ARBA00023033"/>
    </source>
</evidence>
<evidence type="ECO:0000256" key="5">
    <source>
        <dbReference type="SAM" id="Phobius"/>
    </source>
</evidence>
<dbReference type="InterPro" id="IPR002938">
    <property type="entry name" value="FAD-bd"/>
</dbReference>
<evidence type="ECO:0000256" key="1">
    <source>
        <dbReference type="ARBA" id="ARBA00022630"/>
    </source>
</evidence>
<comment type="caution">
    <text evidence="7">The sequence shown here is derived from an EMBL/GenBank/DDBJ whole genome shotgun (WGS) entry which is preliminary data.</text>
</comment>
<dbReference type="Gene3D" id="3.50.50.60">
    <property type="entry name" value="FAD/NAD(P)-binding domain"/>
    <property type="match status" value="1"/>
</dbReference>
<keyword evidence="5" id="KW-0472">Membrane</keyword>
<dbReference type="PANTHER" id="PTHR46972">
    <property type="entry name" value="MONOOXYGENASE ASQM-RELATED"/>
    <property type="match status" value="1"/>
</dbReference>
<dbReference type="GO" id="GO:0004497">
    <property type="term" value="F:monooxygenase activity"/>
    <property type="evidence" value="ECO:0007669"/>
    <property type="project" value="UniProtKB-KW"/>
</dbReference>
<keyword evidence="5" id="KW-0812">Transmembrane</keyword>
<dbReference type="InterPro" id="IPR036188">
    <property type="entry name" value="FAD/NAD-bd_sf"/>
</dbReference>
<feature type="transmembrane region" description="Helical" evidence="5">
    <location>
        <begin position="397"/>
        <end position="417"/>
    </location>
</feature>